<sequence>MIGQLEIKRARKYSQDNLGDKFSLRDFHYQVLAQGSSPLAYLDDHVKKYVACVKDKEKEGCDVILNPPKKTEAKKRTKAVRWPTIQKPIEHYI</sequence>
<proteinExistence type="predicted"/>
<keyword evidence="2" id="KW-1185">Reference proteome</keyword>
<accession>A0A9W9ZR47</accession>
<reference evidence="1" key="1">
    <citation type="submission" date="2023-01" db="EMBL/GenBank/DDBJ databases">
        <title>Genome assembly of the deep-sea coral Lophelia pertusa.</title>
        <authorList>
            <person name="Herrera S."/>
            <person name="Cordes E."/>
        </authorList>
    </citation>
    <scope>NUCLEOTIDE SEQUENCE</scope>
    <source>
        <strain evidence="1">USNM1676648</strain>
        <tissue evidence="1">Polyp</tissue>
    </source>
</reference>
<dbReference type="AlphaFoldDB" id="A0A9W9ZR47"/>
<dbReference type="PANTHER" id="PTHR33361">
    <property type="entry name" value="GLR0591 PROTEIN"/>
    <property type="match status" value="1"/>
</dbReference>
<dbReference type="Proteomes" id="UP001163046">
    <property type="component" value="Unassembled WGS sequence"/>
</dbReference>
<dbReference type="InterPro" id="IPR010281">
    <property type="entry name" value="DUF885"/>
</dbReference>
<gene>
    <name evidence="1" type="ORF">OS493_016453</name>
</gene>
<evidence type="ECO:0000313" key="2">
    <source>
        <dbReference type="Proteomes" id="UP001163046"/>
    </source>
</evidence>
<dbReference type="PANTHER" id="PTHR33361:SF2">
    <property type="entry name" value="DUF885 DOMAIN-CONTAINING PROTEIN"/>
    <property type="match status" value="1"/>
</dbReference>
<dbReference type="OrthoDB" id="5986303at2759"/>
<evidence type="ECO:0000313" key="1">
    <source>
        <dbReference type="EMBL" id="KAJ7385373.1"/>
    </source>
</evidence>
<comment type="caution">
    <text evidence="1">The sequence shown here is derived from an EMBL/GenBank/DDBJ whole genome shotgun (WGS) entry which is preliminary data.</text>
</comment>
<organism evidence="1 2">
    <name type="scientific">Desmophyllum pertusum</name>
    <dbReference type="NCBI Taxonomy" id="174260"/>
    <lineage>
        <taxon>Eukaryota</taxon>
        <taxon>Metazoa</taxon>
        <taxon>Cnidaria</taxon>
        <taxon>Anthozoa</taxon>
        <taxon>Hexacorallia</taxon>
        <taxon>Scleractinia</taxon>
        <taxon>Caryophylliina</taxon>
        <taxon>Caryophylliidae</taxon>
        <taxon>Desmophyllum</taxon>
    </lineage>
</organism>
<name>A0A9W9ZR47_9CNID</name>
<dbReference type="Pfam" id="PF05960">
    <property type="entry name" value="DUF885"/>
    <property type="match status" value="1"/>
</dbReference>
<protein>
    <submittedName>
        <fullName evidence="1">Uncharacterized protein</fullName>
    </submittedName>
</protein>
<dbReference type="EMBL" id="MU825881">
    <property type="protein sequence ID" value="KAJ7385373.1"/>
    <property type="molecule type" value="Genomic_DNA"/>
</dbReference>